<evidence type="ECO:0000313" key="1">
    <source>
        <dbReference type="EMBL" id="SVA04176.1"/>
    </source>
</evidence>
<sequence length="41" mass="4732">MAYVKKKVVFWLGSFWKGNRRVLLAGMYSVIIKPESSKIAE</sequence>
<gene>
    <name evidence="1" type="ORF">METZ01_LOCUS57030</name>
</gene>
<reference evidence="1" key="1">
    <citation type="submission" date="2018-05" db="EMBL/GenBank/DDBJ databases">
        <authorList>
            <person name="Lanie J.A."/>
            <person name="Ng W.-L."/>
            <person name="Kazmierczak K.M."/>
            <person name="Andrzejewski T.M."/>
            <person name="Davidsen T.M."/>
            <person name="Wayne K.J."/>
            <person name="Tettelin H."/>
            <person name="Glass J.I."/>
            <person name="Rusch D."/>
            <person name="Podicherti R."/>
            <person name="Tsui H.-C.T."/>
            <person name="Winkler M.E."/>
        </authorList>
    </citation>
    <scope>NUCLEOTIDE SEQUENCE</scope>
</reference>
<organism evidence="1">
    <name type="scientific">marine metagenome</name>
    <dbReference type="NCBI Taxonomy" id="408172"/>
    <lineage>
        <taxon>unclassified sequences</taxon>
        <taxon>metagenomes</taxon>
        <taxon>ecological metagenomes</taxon>
    </lineage>
</organism>
<dbReference type="AlphaFoldDB" id="A0A381SJK9"/>
<dbReference type="EMBL" id="UINC01003196">
    <property type="protein sequence ID" value="SVA04176.1"/>
    <property type="molecule type" value="Genomic_DNA"/>
</dbReference>
<name>A0A381SJK9_9ZZZZ</name>
<proteinExistence type="predicted"/>
<accession>A0A381SJK9</accession>
<protein>
    <submittedName>
        <fullName evidence="1">Uncharacterized protein</fullName>
    </submittedName>
</protein>